<name>A0A0F8A4P7_9HYPO</name>
<keyword evidence="1" id="KW-0489">Methyltransferase</keyword>
<dbReference type="GO" id="GO:0005634">
    <property type="term" value="C:nucleus"/>
    <property type="evidence" value="ECO:0007669"/>
    <property type="project" value="UniProtKB-SubCell"/>
</dbReference>
<evidence type="ECO:0000256" key="3">
    <source>
        <dbReference type="ARBA" id="ARBA00022691"/>
    </source>
</evidence>
<feature type="domain" description="SET" evidence="4">
    <location>
        <begin position="27"/>
        <end position="268"/>
    </location>
</feature>
<accession>A0A0F8A4P7</accession>
<dbReference type="PROSITE" id="PS50280">
    <property type="entry name" value="SET"/>
    <property type="match status" value="1"/>
</dbReference>
<dbReference type="SUPFAM" id="SSF81822">
    <property type="entry name" value="RuBisCo LSMT C-terminal, substrate-binding domain"/>
    <property type="match status" value="1"/>
</dbReference>
<dbReference type="PANTHER" id="PTHR13271:SF34">
    <property type="entry name" value="N-LYSINE METHYLTRANSFERASE SETD6"/>
    <property type="match status" value="1"/>
</dbReference>
<dbReference type="Pfam" id="PF09273">
    <property type="entry name" value="Rubis-subs-bind"/>
    <property type="match status" value="1"/>
</dbReference>
<dbReference type="Gene3D" id="3.90.1420.10">
    <property type="entry name" value="Rubisco LSMT, substrate-binding domain"/>
    <property type="match status" value="1"/>
</dbReference>
<dbReference type="InterPro" id="IPR015353">
    <property type="entry name" value="Rubisco_LSMT_subst-bd"/>
</dbReference>
<dbReference type="InterPro" id="IPR036464">
    <property type="entry name" value="Rubisco_LSMT_subst-bd_sf"/>
</dbReference>
<keyword evidence="2" id="KW-0808">Transferase</keyword>
<dbReference type="OrthoDB" id="341421at2759"/>
<dbReference type="SUPFAM" id="SSF82199">
    <property type="entry name" value="SET domain"/>
    <property type="match status" value="1"/>
</dbReference>
<protein>
    <recommendedName>
        <fullName evidence="4">SET domain-containing protein</fullName>
    </recommendedName>
</protein>
<dbReference type="Pfam" id="PF00856">
    <property type="entry name" value="SET"/>
    <property type="match status" value="1"/>
</dbReference>
<dbReference type="GO" id="GO:0032259">
    <property type="term" value="P:methylation"/>
    <property type="evidence" value="ECO:0007669"/>
    <property type="project" value="UniProtKB-KW"/>
</dbReference>
<evidence type="ECO:0000259" key="4">
    <source>
        <dbReference type="PROSITE" id="PS50280"/>
    </source>
</evidence>
<dbReference type="InterPro" id="IPR001214">
    <property type="entry name" value="SET_dom"/>
</dbReference>
<evidence type="ECO:0000313" key="6">
    <source>
        <dbReference type="Proteomes" id="UP000054481"/>
    </source>
</evidence>
<evidence type="ECO:0000256" key="1">
    <source>
        <dbReference type="ARBA" id="ARBA00022603"/>
    </source>
</evidence>
<keyword evidence="6" id="KW-1185">Reference proteome</keyword>
<dbReference type="Gene3D" id="3.90.1410.10">
    <property type="entry name" value="set domain protein methyltransferase, domain 1"/>
    <property type="match status" value="1"/>
</dbReference>
<dbReference type="PANTHER" id="PTHR13271">
    <property type="entry name" value="UNCHARACTERIZED PUTATIVE METHYLTRANSFERASE"/>
    <property type="match status" value="1"/>
</dbReference>
<gene>
    <name evidence="5" type="ORF">HIM_06617</name>
</gene>
<dbReference type="InterPro" id="IPR050600">
    <property type="entry name" value="SETD3_SETD6_MTase"/>
</dbReference>
<evidence type="ECO:0000256" key="2">
    <source>
        <dbReference type="ARBA" id="ARBA00022679"/>
    </source>
</evidence>
<dbReference type="Proteomes" id="UP000054481">
    <property type="component" value="Unassembled WGS sequence"/>
</dbReference>
<sequence length="465" mass="52371">MARPDFDSATLAFMKWYTALPGATFCDSIEMADLRSQNAGRGIVATRDIPADTTLFTIPRKAILSIETTALRSHMPHIFEDLGNAEKEQALDSWSALILTLMYEHFLGGASPWKSYMDVLPESFDTPMFWSSQELQMLQGSSMISKIGKDEAEGMFRAKLLPAIRSRPDVFTSSSEYSDEQLIQLAHRMGSTIMAYAFDLENEDENDDNEDGWVEDRDGKSLMGMVPMADMLNADAEFNAHVNHGDDSLTVTSLRPIKAGEEILNYYGPHPNSELLRRYGYVTEKHSRYDVVEIPWSLVEEAIITRLGVSEFTLKQARERIESEDFEDTFVLERESGEPAPDGTLPDRAGFAEMPDDLQDQLKLLLKTLEKVDSTLAKDKKSRQQAQGLVLAHCIQTIELRFLTGVSEDLSLLKQENLPYRQRMAIKVRLGEKKLLEEAKATLSVAFEDVMDQDAGPRKKARHAV</sequence>
<reference evidence="5 6" key="1">
    <citation type="journal article" date="2014" name="Genome Biol. Evol.">
        <title>Comparative genomics and transcriptomics analyses reveal divergent lifestyle features of nematode endoparasitic fungus Hirsutella minnesotensis.</title>
        <authorList>
            <person name="Lai Y."/>
            <person name="Liu K."/>
            <person name="Zhang X."/>
            <person name="Zhang X."/>
            <person name="Li K."/>
            <person name="Wang N."/>
            <person name="Shu C."/>
            <person name="Wu Y."/>
            <person name="Wang C."/>
            <person name="Bushley K.E."/>
            <person name="Xiang M."/>
            <person name="Liu X."/>
        </authorList>
    </citation>
    <scope>NUCLEOTIDE SEQUENCE [LARGE SCALE GENOMIC DNA]</scope>
    <source>
        <strain evidence="5 6">3608</strain>
    </source>
</reference>
<dbReference type="CDD" id="cd19178">
    <property type="entry name" value="SET_SETD6"/>
    <property type="match status" value="1"/>
</dbReference>
<organism evidence="5 6">
    <name type="scientific">Hirsutella minnesotensis 3608</name>
    <dbReference type="NCBI Taxonomy" id="1043627"/>
    <lineage>
        <taxon>Eukaryota</taxon>
        <taxon>Fungi</taxon>
        <taxon>Dikarya</taxon>
        <taxon>Ascomycota</taxon>
        <taxon>Pezizomycotina</taxon>
        <taxon>Sordariomycetes</taxon>
        <taxon>Hypocreomycetidae</taxon>
        <taxon>Hypocreales</taxon>
        <taxon>Ophiocordycipitaceae</taxon>
        <taxon>Hirsutella</taxon>
    </lineage>
</organism>
<dbReference type="InterPro" id="IPR044430">
    <property type="entry name" value="SETD6_SET"/>
</dbReference>
<dbReference type="AlphaFoldDB" id="A0A0F8A4P7"/>
<dbReference type="GO" id="GO:0016279">
    <property type="term" value="F:protein-lysine N-methyltransferase activity"/>
    <property type="evidence" value="ECO:0007669"/>
    <property type="project" value="UniProtKB-UniRule"/>
</dbReference>
<keyword evidence="3" id="KW-0949">S-adenosyl-L-methionine</keyword>
<proteinExistence type="predicted"/>
<dbReference type="EMBL" id="KQ030530">
    <property type="protein sequence ID" value="KJZ73949.1"/>
    <property type="molecule type" value="Genomic_DNA"/>
</dbReference>
<evidence type="ECO:0000313" key="5">
    <source>
        <dbReference type="EMBL" id="KJZ73949.1"/>
    </source>
</evidence>
<dbReference type="InterPro" id="IPR046341">
    <property type="entry name" value="SET_dom_sf"/>
</dbReference>
<dbReference type="FunFam" id="3.90.1410.10:FF:000007">
    <property type="entry name" value="Ribosomal lysine N-methyltransferase 4"/>
    <property type="match status" value="1"/>
</dbReference>